<keyword evidence="8 15" id="KW-0227">DNA damage</keyword>
<keyword evidence="12 15" id="KW-0233">DNA recombination</keyword>
<comment type="similarity">
    <text evidence="3 15">Belongs to the NSE1 family.</text>
</comment>
<keyword evidence="14 15" id="KW-0539">Nucleus</keyword>
<comment type="subunit">
    <text evidence="15">Component of the Smc5-Smc6 complex.</text>
</comment>
<evidence type="ECO:0000256" key="9">
    <source>
        <dbReference type="ARBA" id="ARBA00022771"/>
    </source>
</evidence>
<evidence type="ECO:0000256" key="4">
    <source>
        <dbReference type="ARBA" id="ARBA00012483"/>
    </source>
</evidence>
<keyword evidence="9 15" id="KW-0863">Zinc-finger</keyword>
<keyword evidence="18" id="KW-1185">Reference proteome</keyword>
<evidence type="ECO:0000256" key="1">
    <source>
        <dbReference type="ARBA" id="ARBA00000900"/>
    </source>
</evidence>
<dbReference type="GO" id="GO:0000724">
    <property type="term" value="P:double-strand break repair via homologous recombination"/>
    <property type="evidence" value="ECO:0007669"/>
    <property type="project" value="TreeGrafter"/>
</dbReference>
<dbReference type="Gene3D" id="3.30.40.10">
    <property type="entry name" value="Zinc/RING finger domain, C3HC4 (zinc finger)"/>
    <property type="match status" value="1"/>
</dbReference>
<dbReference type="Pfam" id="PF07574">
    <property type="entry name" value="SMC_Nse1"/>
    <property type="match status" value="1"/>
</dbReference>
<keyword evidence="7 15" id="KW-0479">Metal-binding</keyword>
<protein>
    <recommendedName>
        <fullName evidence="5 15">Non-structural maintenance of chromosomes element 1 homolog</fullName>
        <ecNumber evidence="4 15">2.3.2.27</ecNumber>
    </recommendedName>
</protein>
<dbReference type="Gene3D" id="1.10.10.10">
    <property type="entry name" value="Winged helix-like DNA-binding domain superfamily/Winged helix DNA-binding domain"/>
    <property type="match status" value="1"/>
</dbReference>
<name>A0AAV7JXZ9_9METZ</name>
<evidence type="ECO:0000256" key="10">
    <source>
        <dbReference type="ARBA" id="ARBA00022786"/>
    </source>
</evidence>
<dbReference type="GO" id="GO:0005634">
    <property type="term" value="C:nucleus"/>
    <property type="evidence" value="ECO:0007669"/>
    <property type="project" value="UniProtKB-SubCell"/>
</dbReference>
<dbReference type="GO" id="GO:0008270">
    <property type="term" value="F:zinc ion binding"/>
    <property type="evidence" value="ECO:0007669"/>
    <property type="project" value="UniProtKB-KW"/>
</dbReference>
<dbReference type="PANTHER" id="PTHR20973">
    <property type="entry name" value="NON-SMC ELEMENT 1-RELATED"/>
    <property type="match status" value="1"/>
</dbReference>
<evidence type="ECO:0000256" key="11">
    <source>
        <dbReference type="ARBA" id="ARBA00022833"/>
    </source>
</evidence>
<dbReference type="Gene3D" id="3.90.1150.220">
    <property type="match status" value="1"/>
</dbReference>
<dbReference type="GO" id="GO:0061630">
    <property type="term" value="F:ubiquitin protein ligase activity"/>
    <property type="evidence" value="ECO:0007669"/>
    <property type="project" value="UniProtKB-EC"/>
</dbReference>
<evidence type="ECO:0000313" key="18">
    <source>
        <dbReference type="Proteomes" id="UP001165289"/>
    </source>
</evidence>
<evidence type="ECO:0000256" key="8">
    <source>
        <dbReference type="ARBA" id="ARBA00022763"/>
    </source>
</evidence>
<evidence type="ECO:0000256" key="5">
    <source>
        <dbReference type="ARBA" id="ARBA00019422"/>
    </source>
</evidence>
<dbReference type="GO" id="GO:0030915">
    <property type="term" value="C:Smc5-Smc6 complex"/>
    <property type="evidence" value="ECO:0007669"/>
    <property type="project" value="UniProtKB-UniRule"/>
</dbReference>
<dbReference type="InterPro" id="IPR013083">
    <property type="entry name" value="Znf_RING/FYVE/PHD"/>
</dbReference>
<dbReference type="InterPro" id="IPR011513">
    <property type="entry name" value="Nse1"/>
</dbReference>
<dbReference type="AlphaFoldDB" id="A0AAV7JXZ9"/>
<keyword evidence="11 15" id="KW-0862">Zinc</keyword>
<dbReference type="PANTHER" id="PTHR20973:SF0">
    <property type="entry name" value="NON-STRUCTURAL MAINTENANCE OF CHROMOSOMES ELEMENT 1 HOMOLOG"/>
    <property type="match status" value="1"/>
</dbReference>
<evidence type="ECO:0000256" key="6">
    <source>
        <dbReference type="ARBA" id="ARBA00022679"/>
    </source>
</evidence>
<proteinExistence type="inferred from homology"/>
<comment type="caution">
    <text evidence="17">The sequence shown here is derived from an EMBL/GenBank/DDBJ whole genome shotgun (WGS) entry which is preliminary data.</text>
</comment>
<accession>A0AAV7JXZ9</accession>
<keyword evidence="10 15" id="KW-0833">Ubl conjugation pathway</keyword>
<sequence length="225" mass="25794">MQSFLSKKFMREEELNQKIELLHRSFDLEPDLLKSVSSLNKKLEPLSLRIQKARSEDSGQLYYGLVNLREDEAAKLGAEYGLVERQFFKDCLQAILDCETGEVSSLELLGMNMTSGGSRKKVTEKERLLEKFTKDGWLSSALGKLYPGPRTVLELYPHFSETHSDRVFKCLQCKEVVVRREICENCEANFHLYCMERLRTASEPACPNCSDTPSLAPPYTLHFQI</sequence>
<keyword evidence="6 15" id="KW-0808">Transferase</keyword>
<reference evidence="17 18" key="1">
    <citation type="journal article" date="2023" name="BMC Biol.">
        <title>The compact genome of the sponge Oopsacas minuta (Hexactinellida) is lacking key metazoan core genes.</title>
        <authorList>
            <person name="Santini S."/>
            <person name="Schenkelaars Q."/>
            <person name="Jourda C."/>
            <person name="Duchesne M."/>
            <person name="Belahbib H."/>
            <person name="Rocher C."/>
            <person name="Selva M."/>
            <person name="Riesgo A."/>
            <person name="Vervoort M."/>
            <person name="Leys S.P."/>
            <person name="Kodjabachian L."/>
            <person name="Le Bivic A."/>
            <person name="Borchiellini C."/>
            <person name="Claverie J.M."/>
            <person name="Renard E."/>
        </authorList>
    </citation>
    <scope>NUCLEOTIDE SEQUENCE [LARGE SCALE GENOMIC DNA]</scope>
    <source>
        <strain evidence="17">SPO-2</strain>
    </source>
</reference>
<evidence type="ECO:0000256" key="15">
    <source>
        <dbReference type="RuleBase" id="RU368018"/>
    </source>
</evidence>
<feature type="domain" description="Non-structural maintenance of chromosomes element 1 RING C4HC3-type" evidence="16">
    <location>
        <begin position="170"/>
        <end position="209"/>
    </location>
</feature>
<dbReference type="Pfam" id="PF08746">
    <property type="entry name" value="zf-RING-like"/>
    <property type="match status" value="1"/>
</dbReference>
<dbReference type="Proteomes" id="UP001165289">
    <property type="component" value="Unassembled WGS sequence"/>
</dbReference>
<evidence type="ECO:0000256" key="7">
    <source>
        <dbReference type="ARBA" id="ARBA00022723"/>
    </source>
</evidence>
<comment type="subcellular location">
    <subcellularLocation>
        <location evidence="2 15">Nucleus</location>
    </subcellularLocation>
</comment>
<dbReference type="InterPro" id="IPR036388">
    <property type="entry name" value="WH-like_DNA-bd_sf"/>
</dbReference>
<comment type="catalytic activity">
    <reaction evidence="1 15">
        <text>S-ubiquitinyl-[E2 ubiquitin-conjugating enzyme]-L-cysteine + [acceptor protein]-L-lysine = [E2 ubiquitin-conjugating enzyme]-L-cysteine + N(6)-ubiquitinyl-[acceptor protein]-L-lysine.</text>
        <dbReference type="EC" id="2.3.2.27"/>
    </reaction>
</comment>
<dbReference type="EMBL" id="JAKMXF010000297">
    <property type="protein sequence ID" value="KAI6652856.1"/>
    <property type="molecule type" value="Genomic_DNA"/>
</dbReference>
<organism evidence="17 18">
    <name type="scientific">Oopsacas minuta</name>
    <dbReference type="NCBI Taxonomy" id="111878"/>
    <lineage>
        <taxon>Eukaryota</taxon>
        <taxon>Metazoa</taxon>
        <taxon>Porifera</taxon>
        <taxon>Hexactinellida</taxon>
        <taxon>Hexasterophora</taxon>
        <taxon>Lyssacinosida</taxon>
        <taxon>Leucopsacidae</taxon>
        <taxon>Oopsacas</taxon>
    </lineage>
</organism>
<keyword evidence="13 15" id="KW-0234">DNA repair</keyword>
<evidence type="ECO:0000313" key="17">
    <source>
        <dbReference type="EMBL" id="KAI6652856.1"/>
    </source>
</evidence>
<gene>
    <name evidence="17" type="ORF">LOD99_4242</name>
</gene>
<evidence type="ECO:0000259" key="16">
    <source>
        <dbReference type="Pfam" id="PF08746"/>
    </source>
</evidence>
<dbReference type="EC" id="2.3.2.27" evidence="4 15"/>
<evidence type="ECO:0000256" key="13">
    <source>
        <dbReference type="ARBA" id="ARBA00023204"/>
    </source>
</evidence>
<evidence type="ECO:0000256" key="3">
    <source>
        <dbReference type="ARBA" id="ARBA00010258"/>
    </source>
</evidence>
<evidence type="ECO:0000256" key="12">
    <source>
        <dbReference type="ARBA" id="ARBA00023172"/>
    </source>
</evidence>
<dbReference type="InterPro" id="IPR014857">
    <property type="entry name" value="Nse1_RING_C4HC3-type"/>
</dbReference>
<evidence type="ECO:0000256" key="14">
    <source>
        <dbReference type="ARBA" id="ARBA00023242"/>
    </source>
</evidence>
<evidence type="ECO:0000256" key="2">
    <source>
        <dbReference type="ARBA" id="ARBA00004123"/>
    </source>
</evidence>